<evidence type="ECO:0000313" key="2">
    <source>
        <dbReference type="EMBL" id="PRP67673.1"/>
    </source>
</evidence>
<dbReference type="Proteomes" id="UP000239532">
    <property type="component" value="Unassembled WGS sequence"/>
</dbReference>
<gene>
    <name evidence="2" type="ORF">BST86_11515</name>
</gene>
<keyword evidence="1" id="KW-0732">Signal</keyword>
<accession>A0A2S9WW30</accession>
<feature type="chain" id="PRO_5015722390" evidence="1">
    <location>
        <begin position="19"/>
        <end position="452"/>
    </location>
</feature>
<keyword evidence="3" id="KW-1185">Reference proteome</keyword>
<sequence length="452" mass="50957">MKHLLILAMFLSFSGLWAQEEVAAVEVNEDDLGEVSDGFKENFFDALSEKARENHDRAIEKLLICERLQPDNGAVQFELAKNYMASNAFAKAETHLLNALKISGDREWLLDTLLENYNQQQEFDKAVSVLERLSRINEDYEELLPVAYLRVNDTAKALETIKTLDRKLGRNTQRTALKNRLERNSEQQEVIADNLEELEQQLAADPKNEQLYIQLIYGYSRQGNLEKTLEFAEKLEEEIPGSDKAQLALYKIYLDTGDVEKGLESMSKVFASSQLETVSKTEVLKDFIQTSTTNVSLQPLLESVIDDFSIQVEDLEAYKVLASYFRQEKQLAAALKFYELGMELNDQDFELIKNTALLYLDTGAFAKAEQLSSNALESYPAQPLLYLINGAALNQTGNPKKAVAQLDAGLSYLLDEPQLERDLYGQLAIAYEKLGDNKKAADATAKMNAISN</sequence>
<organism evidence="2 3">
    <name type="scientific">Nonlabens agnitus</name>
    <dbReference type="NCBI Taxonomy" id="870484"/>
    <lineage>
        <taxon>Bacteria</taxon>
        <taxon>Pseudomonadati</taxon>
        <taxon>Bacteroidota</taxon>
        <taxon>Flavobacteriia</taxon>
        <taxon>Flavobacteriales</taxon>
        <taxon>Flavobacteriaceae</taxon>
        <taxon>Nonlabens</taxon>
    </lineage>
</organism>
<dbReference type="InterPro" id="IPR011990">
    <property type="entry name" value="TPR-like_helical_dom_sf"/>
</dbReference>
<dbReference type="SMART" id="SM00028">
    <property type="entry name" value="TPR"/>
    <property type="match status" value="5"/>
</dbReference>
<reference evidence="2 3" key="1">
    <citation type="submission" date="2016-11" db="EMBL/GenBank/DDBJ databases">
        <title>Trade-off between light-utilization and light-protection in marine flavobacteria.</title>
        <authorList>
            <person name="Kumagai Y."/>
        </authorList>
    </citation>
    <scope>NUCLEOTIDE SEQUENCE [LARGE SCALE GENOMIC DNA]</scope>
    <source>
        <strain evidence="2 3">JCM 17109</strain>
    </source>
</reference>
<feature type="signal peptide" evidence="1">
    <location>
        <begin position="1"/>
        <end position="18"/>
    </location>
</feature>
<dbReference type="OrthoDB" id="1465784at2"/>
<protein>
    <submittedName>
        <fullName evidence="2">Uncharacterized protein</fullName>
    </submittedName>
</protein>
<evidence type="ECO:0000313" key="3">
    <source>
        <dbReference type="Proteomes" id="UP000239532"/>
    </source>
</evidence>
<dbReference type="Gene3D" id="1.25.40.10">
    <property type="entry name" value="Tetratricopeptide repeat domain"/>
    <property type="match status" value="3"/>
</dbReference>
<dbReference type="AlphaFoldDB" id="A0A2S9WW30"/>
<comment type="caution">
    <text evidence="2">The sequence shown here is derived from an EMBL/GenBank/DDBJ whole genome shotgun (WGS) entry which is preliminary data.</text>
</comment>
<dbReference type="SUPFAM" id="SSF48452">
    <property type="entry name" value="TPR-like"/>
    <property type="match status" value="1"/>
</dbReference>
<dbReference type="RefSeq" id="WP_105983381.1">
    <property type="nucleotide sequence ID" value="NZ_MQUC01000003.1"/>
</dbReference>
<name>A0A2S9WW30_9FLAO</name>
<evidence type="ECO:0000256" key="1">
    <source>
        <dbReference type="SAM" id="SignalP"/>
    </source>
</evidence>
<dbReference type="EMBL" id="MQUC01000003">
    <property type="protein sequence ID" value="PRP67673.1"/>
    <property type="molecule type" value="Genomic_DNA"/>
</dbReference>
<proteinExistence type="predicted"/>
<dbReference type="InterPro" id="IPR019734">
    <property type="entry name" value="TPR_rpt"/>
</dbReference>
<dbReference type="SUPFAM" id="SSF81901">
    <property type="entry name" value="HCP-like"/>
    <property type="match status" value="1"/>
</dbReference>